<feature type="transmembrane region" description="Helical" evidence="2">
    <location>
        <begin position="505"/>
        <end position="529"/>
    </location>
</feature>
<keyword evidence="2" id="KW-1133">Transmembrane helix</keyword>
<reference evidence="3" key="1">
    <citation type="journal article" date="2021" name="Sci. Rep.">
        <title>Diploid genomic architecture of Nitzschia inconspicua, an elite biomass production diatom.</title>
        <authorList>
            <person name="Oliver A."/>
            <person name="Podell S."/>
            <person name="Pinowska A."/>
            <person name="Traller J.C."/>
            <person name="Smith S.R."/>
            <person name="McClure R."/>
            <person name="Beliaev A."/>
            <person name="Bohutskyi P."/>
            <person name="Hill E.A."/>
            <person name="Rabines A."/>
            <person name="Zheng H."/>
            <person name="Allen L.Z."/>
            <person name="Kuo A."/>
            <person name="Grigoriev I.V."/>
            <person name="Allen A.E."/>
            <person name="Hazlebeck D."/>
            <person name="Allen E.E."/>
        </authorList>
    </citation>
    <scope>NUCLEOTIDE SEQUENCE</scope>
    <source>
        <strain evidence="3">Hildebrandi</strain>
    </source>
</reference>
<dbReference type="AlphaFoldDB" id="A0A9K3KCQ7"/>
<dbReference type="EMBL" id="JAGRRH010000026">
    <property type="protein sequence ID" value="KAG7341344.1"/>
    <property type="molecule type" value="Genomic_DNA"/>
</dbReference>
<evidence type="ECO:0000256" key="2">
    <source>
        <dbReference type="SAM" id="Phobius"/>
    </source>
</evidence>
<keyword evidence="2" id="KW-0812">Transmembrane</keyword>
<feature type="region of interest" description="Disordered" evidence="1">
    <location>
        <begin position="455"/>
        <end position="490"/>
    </location>
</feature>
<feature type="region of interest" description="Disordered" evidence="1">
    <location>
        <begin position="533"/>
        <end position="561"/>
    </location>
</feature>
<proteinExistence type="predicted"/>
<evidence type="ECO:0000256" key="1">
    <source>
        <dbReference type="SAM" id="MobiDB-lite"/>
    </source>
</evidence>
<evidence type="ECO:0000313" key="4">
    <source>
        <dbReference type="Proteomes" id="UP000693970"/>
    </source>
</evidence>
<protein>
    <submittedName>
        <fullName evidence="3">Uncharacterized protein</fullName>
    </submittedName>
</protein>
<feature type="compositionally biased region" description="Polar residues" evidence="1">
    <location>
        <begin position="480"/>
        <end position="490"/>
    </location>
</feature>
<keyword evidence="4" id="KW-1185">Reference proteome</keyword>
<reference evidence="3" key="2">
    <citation type="submission" date="2021-04" db="EMBL/GenBank/DDBJ databases">
        <authorList>
            <person name="Podell S."/>
        </authorList>
    </citation>
    <scope>NUCLEOTIDE SEQUENCE</scope>
    <source>
        <strain evidence="3">Hildebrandi</strain>
    </source>
</reference>
<organism evidence="3 4">
    <name type="scientific">Nitzschia inconspicua</name>
    <dbReference type="NCBI Taxonomy" id="303405"/>
    <lineage>
        <taxon>Eukaryota</taxon>
        <taxon>Sar</taxon>
        <taxon>Stramenopiles</taxon>
        <taxon>Ochrophyta</taxon>
        <taxon>Bacillariophyta</taxon>
        <taxon>Bacillariophyceae</taxon>
        <taxon>Bacillariophycidae</taxon>
        <taxon>Bacillariales</taxon>
        <taxon>Bacillariaceae</taxon>
        <taxon>Nitzschia</taxon>
    </lineage>
</organism>
<comment type="caution">
    <text evidence="3">The sequence shown here is derived from an EMBL/GenBank/DDBJ whole genome shotgun (WGS) entry which is preliminary data.</text>
</comment>
<dbReference type="OrthoDB" id="48790at2759"/>
<keyword evidence="2" id="KW-0472">Membrane</keyword>
<dbReference type="Proteomes" id="UP000693970">
    <property type="component" value="Unassembled WGS sequence"/>
</dbReference>
<feature type="region of interest" description="Disordered" evidence="1">
    <location>
        <begin position="575"/>
        <end position="594"/>
    </location>
</feature>
<evidence type="ECO:0000313" key="3">
    <source>
        <dbReference type="EMBL" id="KAG7341344.1"/>
    </source>
</evidence>
<accession>A0A9K3KCQ7</accession>
<name>A0A9K3KCQ7_9STRA</name>
<gene>
    <name evidence="3" type="ORF">IV203_023295</name>
</gene>
<sequence>MSIQLLAAGACYNSNNVFTRCALQPSECNASQQETYRTSHWLATNDSATADKCSDQAILHLIPALGRCDSAAERFICTSHETACRINLAFRSNDPDCTVLFDYRPVDTPFVRSYYGECATTTEGEAQGKESFCAWQFNECPTGGTHTFQTADEFFAAGTPSCTCDRVHTGACVSAADPNDFFCAVTEQVCAANDNNSYTYLKAHQVVENLGITCKLCDTVPASPNTLYTHAGACVSSSTNEFRRCALLPEHCSENDEMFVSSRQLEDSSQSVPTAALGCLAEQGLHQVRVGRCVANSDQNICVPDATACKISQSFRPNDDECTLVQDLSSNAAIATTHFGHCTEDETTTFAGYQEGRERYCAWSFQECLSTSAVARPLLFGFANPGQSGSFPQCQCDDVRVGACVSNINPTTDLYCAVGASACDQGYSYQNVRKLEEPSGSNTICHLCQALPPMSTTTAEGPPPTNPPTSVTMPRPPSNLPTNNRPTPSFQEEFENEYFQDGLEAGAIVGIVFGVLLSSVIFIVATCMFRRGQRQGQSQSSSRQDETNAEPSVATKQSREVENVVELLSPLEEACMEGQTEEDFVPPSKENKVV</sequence>